<dbReference type="GO" id="GO:0005524">
    <property type="term" value="F:ATP binding"/>
    <property type="evidence" value="ECO:0007669"/>
    <property type="project" value="UniProtKB-KW"/>
</dbReference>
<dbReference type="GO" id="GO:0016787">
    <property type="term" value="F:hydrolase activity"/>
    <property type="evidence" value="ECO:0007669"/>
    <property type="project" value="UniProtKB-KW"/>
</dbReference>
<dbReference type="GO" id="GO:0051607">
    <property type="term" value="P:defense response to virus"/>
    <property type="evidence" value="ECO:0007669"/>
    <property type="project" value="UniProtKB-KW"/>
</dbReference>
<feature type="domain" description="HD Cas3-type" evidence="9">
    <location>
        <begin position="102"/>
        <end position="333"/>
    </location>
</feature>
<evidence type="ECO:0000259" key="9">
    <source>
        <dbReference type="PROSITE" id="PS51643"/>
    </source>
</evidence>
<keyword evidence="8" id="KW-0051">Antiviral defense</keyword>
<dbReference type="InterPro" id="IPR027417">
    <property type="entry name" value="P-loop_NTPase"/>
</dbReference>
<evidence type="ECO:0000256" key="2">
    <source>
        <dbReference type="ARBA" id="ARBA00009046"/>
    </source>
</evidence>
<dbReference type="RefSeq" id="WP_068258104.1">
    <property type="nucleotide sequence ID" value="NZ_LWSK01000002.1"/>
</dbReference>
<evidence type="ECO:0000313" key="10">
    <source>
        <dbReference type="EMBL" id="KAA1260533.1"/>
    </source>
</evidence>
<dbReference type="InterPro" id="IPR013395">
    <property type="entry name" value="CRISPR-assoc_Cas3_yers"/>
</dbReference>
<evidence type="ECO:0000256" key="5">
    <source>
        <dbReference type="ARBA" id="ARBA00022801"/>
    </source>
</evidence>
<dbReference type="EMBL" id="VRLW01000001">
    <property type="protein sequence ID" value="KAA1260533.1"/>
    <property type="molecule type" value="Genomic_DNA"/>
</dbReference>
<evidence type="ECO:0000256" key="8">
    <source>
        <dbReference type="ARBA" id="ARBA00023118"/>
    </source>
</evidence>
<gene>
    <name evidence="10" type="primary">cas3</name>
    <name evidence="10" type="ORF">LF1_30730</name>
</gene>
<keyword evidence="5 10" id="KW-0378">Hydrolase</keyword>
<dbReference type="GO" id="GO:0046872">
    <property type="term" value="F:metal ion binding"/>
    <property type="evidence" value="ECO:0007669"/>
    <property type="project" value="UniProtKB-KW"/>
</dbReference>
<comment type="caution">
    <text evidence="10">The sequence shown here is derived from an EMBL/GenBank/DDBJ whole genome shotgun (WGS) entry which is preliminary data.</text>
</comment>
<dbReference type="EC" id="3.1.-.-" evidence="10"/>
<dbReference type="Proteomes" id="UP000322699">
    <property type="component" value="Unassembled WGS sequence"/>
</dbReference>
<sequence length="1123" mass="127617">MIVTFVSECQKKSLKLTRQVLDAYAHRIGQRTWQAVMTEQGLQAVRSRLSKTARKTTAVACHRIRGTRRTELLWIVGNRDRFDTQGNVPVNRTGRDLLREHDEDDWQYLSMLKSIVAIAGLFHDFGKAWDPFQAMLKNPPKPGSDKRDPVRHEWVSMLLFLAFVEGKDDAQWLMDLARLRETSAKDRKKQSRVIQDTAKNIAQSNTYPFDLAHSTLTNWIAWLILSHHRLPRLNLDGFGESCVRDESNLLEQIDVTTGFEKTPEFPLDIAKHWKFKHELPWISSAWCKEASRWGRKLGDEIQHFGRTRIDSLAECQRLLLTLSRMTLMLGDHQYSSKPESKSWPGDWPPFANTYSRDANESRTGRVISKKGAMRQRLDEHLVYVTEAAVNASHLLPKFETELPTAQNIRPLRKPSPAPYQWQNKAVDSLRRWQQDYSIDEMGFFAVNMASTGKGKTFANAKIMDAISPQGLRYSLALGLRTLTLQTGDEYREKLRLDQNELAILVGSAAVRALHAQRGEANVENNGNDVANETTGSESHIDLSAGFEFAYDDLIPDDAISTKLPDAKSRQLLKSPVLVCTIDHLMPAVENTRGGRQILPMLRLLAADLVIDEVDDFDHSDMPAIARLVHLAGMLGRKVMISSATIPPAISEGLFHAYASGWALFAKFRNRQATVAGFWVDEYVAKTARVANDDEFAEQHREFVQKRVKNLNKETKIACRAEVRQIADPVPTEDHTLQQNWFRQMTAAAIDLHRRHALIDGQTGKHVSVGVLRLANVEPCIDLAKHLLTCELPDDIELRAMTYHARQVLLLRSEQEKHLDAVLNRKQGRSPFDHPVIRSHIDRSDKPHVIFAVVASPVAEVGRDHDYDWAVIEPSSMRSIIQMAGRVRRHRLTNAENPSPNIILPQLNFKAFTTTAEIVFHRPGFEGGQSNRGGGYQLLTKRVDDLVDTTKLAERLDASSRIECPDELLPESNLVHLEHRVLRNILTQPDYRPAFVQGWTQCAYYLTDLAQPASRFRQSEQDSAYKLHLGETEDLVFRHVDPDTGKSDGPLGKTVSNLRIDELPDSCRDRLWLSLDYAQLIEIQQEKLDKGRRQTCEFLGEIRLRDDEGNRGFVWTGVSGARRE</sequence>
<dbReference type="Pfam" id="PF22590">
    <property type="entry name" value="Cas3-like_C_2"/>
    <property type="match status" value="1"/>
</dbReference>
<proteinExistence type="inferred from homology"/>
<dbReference type="InterPro" id="IPR006483">
    <property type="entry name" value="CRISPR-assoc_Cas3_HD"/>
</dbReference>
<evidence type="ECO:0000256" key="4">
    <source>
        <dbReference type="ARBA" id="ARBA00022741"/>
    </source>
</evidence>
<keyword evidence="4" id="KW-0547">Nucleotide-binding</keyword>
<dbReference type="SUPFAM" id="SSF52540">
    <property type="entry name" value="P-loop containing nucleoside triphosphate hydrolases"/>
    <property type="match status" value="1"/>
</dbReference>
<evidence type="ECO:0000313" key="11">
    <source>
        <dbReference type="Proteomes" id="UP000322699"/>
    </source>
</evidence>
<reference evidence="10 11" key="1">
    <citation type="submission" date="2019-08" db="EMBL/GenBank/DDBJ databases">
        <title>Deep-cultivation of Planctomycetes and their phenomic and genomic characterization uncovers novel biology.</title>
        <authorList>
            <person name="Wiegand S."/>
            <person name="Jogler M."/>
            <person name="Boedeker C."/>
            <person name="Pinto D."/>
            <person name="Vollmers J."/>
            <person name="Rivas-Marin E."/>
            <person name="Kohn T."/>
            <person name="Peeters S.H."/>
            <person name="Heuer A."/>
            <person name="Rast P."/>
            <person name="Oberbeckmann S."/>
            <person name="Bunk B."/>
            <person name="Jeske O."/>
            <person name="Meyerdierks A."/>
            <person name="Storesund J.E."/>
            <person name="Kallscheuer N."/>
            <person name="Luecker S."/>
            <person name="Lage O.M."/>
            <person name="Pohl T."/>
            <person name="Merkel B.J."/>
            <person name="Hornburger P."/>
            <person name="Mueller R.-W."/>
            <person name="Bruemmer F."/>
            <person name="Labrenz M."/>
            <person name="Spormann A.M."/>
            <person name="Op Den Camp H."/>
            <person name="Overmann J."/>
            <person name="Amann R."/>
            <person name="Jetten M.S.M."/>
            <person name="Mascher T."/>
            <person name="Medema M.H."/>
            <person name="Devos D.P."/>
            <person name="Kaster A.-K."/>
            <person name="Ovreas L."/>
            <person name="Rohde M."/>
            <person name="Galperin M.Y."/>
            <person name="Jogler C."/>
        </authorList>
    </citation>
    <scope>NUCLEOTIDE SEQUENCE [LARGE SCALE GENOMIC DNA]</scope>
    <source>
        <strain evidence="10 11">LF1</strain>
    </source>
</reference>
<dbReference type="OrthoDB" id="220028at2"/>
<accession>A0A5B1CMF3</accession>
<dbReference type="InterPro" id="IPR054712">
    <property type="entry name" value="Cas3-like_dom"/>
</dbReference>
<keyword evidence="3" id="KW-0479">Metal-binding</keyword>
<dbReference type="GO" id="GO:0004386">
    <property type="term" value="F:helicase activity"/>
    <property type="evidence" value="ECO:0007669"/>
    <property type="project" value="UniProtKB-KW"/>
</dbReference>
<evidence type="ECO:0000256" key="7">
    <source>
        <dbReference type="ARBA" id="ARBA00022840"/>
    </source>
</evidence>
<comment type="similarity">
    <text evidence="2">In the central section; belongs to the CRISPR-associated helicase Cas3 family.</text>
</comment>
<dbReference type="InterPro" id="IPR038257">
    <property type="entry name" value="CRISPR-assoc_Cas3_HD_sf"/>
</dbReference>
<dbReference type="Pfam" id="PF21384">
    <property type="entry name" value="Cas3_I-F_Cas2"/>
    <property type="match status" value="1"/>
</dbReference>
<keyword evidence="7" id="KW-0067">ATP-binding</keyword>
<evidence type="ECO:0000256" key="3">
    <source>
        <dbReference type="ARBA" id="ARBA00022723"/>
    </source>
</evidence>
<evidence type="ECO:0000256" key="6">
    <source>
        <dbReference type="ARBA" id="ARBA00022806"/>
    </source>
</evidence>
<dbReference type="Gene3D" id="1.10.3210.30">
    <property type="match status" value="1"/>
</dbReference>
<keyword evidence="6 10" id="KW-0347">Helicase</keyword>
<name>A0A5B1CMF3_9BACT</name>
<evidence type="ECO:0000256" key="1">
    <source>
        <dbReference type="ARBA" id="ARBA00006847"/>
    </source>
</evidence>
<keyword evidence="11" id="KW-1185">Reference proteome</keyword>
<dbReference type="AlphaFoldDB" id="A0A5B1CMF3"/>
<protein>
    <submittedName>
        <fullName evidence="10">CRISPR-associated nuclease/helicase Cas3 subtype I-F/YPEST</fullName>
        <ecNumber evidence="10">3.1.-.-</ecNumber>
    </submittedName>
</protein>
<dbReference type="PROSITE" id="PS51643">
    <property type="entry name" value="HD_CAS3"/>
    <property type="match status" value="1"/>
</dbReference>
<comment type="similarity">
    <text evidence="1">In the N-terminal section; belongs to the CRISPR-associated nuclease Cas3-HD family.</text>
</comment>
<dbReference type="NCBIfam" id="TIGR02562">
    <property type="entry name" value="cas3_yersinia"/>
    <property type="match status" value="1"/>
</dbReference>
<organism evidence="10 11">
    <name type="scientific">Rubripirellula obstinata</name>
    <dbReference type="NCBI Taxonomy" id="406547"/>
    <lineage>
        <taxon>Bacteria</taxon>
        <taxon>Pseudomonadati</taxon>
        <taxon>Planctomycetota</taxon>
        <taxon>Planctomycetia</taxon>
        <taxon>Pirellulales</taxon>
        <taxon>Pirellulaceae</taxon>
        <taxon>Rubripirellula</taxon>
    </lineage>
</organism>
<dbReference type="InterPro" id="IPR048823">
    <property type="entry name" value="Cas3_I-F_Cas2"/>
</dbReference>